<name>A0A4D4KZU9_STRVO</name>
<comment type="caution">
    <text evidence="3">The sequence shown here is derived from an EMBL/GenBank/DDBJ whole genome shotgun (WGS) entry which is preliminary data.</text>
</comment>
<dbReference type="InterPro" id="IPR036188">
    <property type="entry name" value="FAD/NAD-bd_sf"/>
</dbReference>
<dbReference type="GO" id="GO:0071949">
    <property type="term" value="F:FAD binding"/>
    <property type="evidence" value="ECO:0007669"/>
    <property type="project" value="InterPro"/>
</dbReference>
<dbReference type="Pfam" id="PF01494">
    <property type="entry name" value="FAD_binding_3"/>
    <property type="match status" value="1"/>
</dbReference>
<sequence>MLAKAAESRPTVTVRRGCEVTGPEPGDGSVRLTTRGDDGAGEVRAHYVIGAGGANSFVCSGMATTVTDLGVFYDWLIVDTQPHEQAGWSPMSWQLCDPERSTTIVSGGPGRCPPSRTRGRSRPPGG</sequence>
<dbReference type="Proteomes" id="UP000301309">
    <property type="component" value="Unassembled WGS sequence"/>
</dbReference>
<dbReference type="Gene3D" id="3.50.50.60">
    <property type="entry name" value="FAD/NAD(P)-binding domain"/>
    <property type="match status" value="1"/>
</dbReference>
<dbReference type="SUPFAM" id="SSF51905">
    <property type="entry name" value="FAD/NAD(P)-binding domain"/>
    <property type="match status" value="1"/>
</dbReference>
<feature type="region of interest" description="Disordered" evidence="1">
    <location>
        <begin position="100"/>
        <end position="126"/>
    </location>
</feature>
<evidence type="ECO:0000313" key="4">
    <source>
        <dbReference type="Proteomes" id="UP000301309"/>
    </source>
</evidence>
<dbReference type="AlphaFoldDB" id="A0A4D4KZU9"/>
<feature type="region of interest" description="Disordered" evidence="1">
    <location>
        <begin position="1"/>
        <end position="37"/>
    </location>
</feature>
<organism evidence="3 4">
    <name type="scientific">Streptomyces violaceusniger</name>
    <dbReference type="NCBI Taxonomy" id="68280"/>
    <lineage>
        <taxon>Bacteria</taxon>
        <taxon>Bacillati</taxon>
        <taxon>Actinomycetota</taxon>
        <taxon>Actinomycetes</taxon>
        <taxon>Kitasatosporales</taxon>
        <taxon>Streptomycetaceae</taxon>
        <taxon>Streptomyces</taxon>
        <taxon>Streptomyces violaceusniger group</taxon>
    </lineage>
</organism>
<evidence type="ECO:0000259" key="2">
    <source>
        <dbReference type="Pfam" id="PF01494"/>
    </source>
</evidence>
<dbReference type="EMBL" id="BJHW01000001">
    <property type="protein sequence ID" value="GDY51858.1"/>
    <property type="molecule type" value="Genomic_DNA"/>
</dbReference>
<proteinExistence type="predicted"/>
<protein>
    <recommendedName>
        <fullName evidence="2">FAD-binding domain-containing protein</fullName>
    </recommendedName>
</protein>
<keyword evidence="4" id="KW-1185">Reference proteome</keyword>
<feature type="compositionally biased region" description="Basic residues" evidence="1">
    <location>
        <begin position="117"/>
        <end position="126"/>
    </location>
</feature>
<evidence type="ECO:0000313" key="3">
    <source>
        <dbReference type="EMBL" id="GDY51858.1"/>
    </source>
</evidence>
<dbReference type="Gene3D" id="3.30.70.2450">
    <property type="match status" value="1"/>
</dbReference>
<accession>A0A4D4KZU9</accession>
<reference evidence="3 4" key="1">
    <citation type="journal article" date="2020" name="Int. J. Syst. Evol. Microbiol.">
        <title>Reclassification of Streptomyces castelarensis and Streptomyces sporoclivatus as later heterotypic synonyms of Streptomyces antimycoticus.</title>
        <authorList>
            <person name="Komaki H."/>
            <person name="Tamura T."/>
        </authorList>
    </citation>
    <scope>NUCLEOTIDE SEQUENCE [LARGE SCALE GENOMIC DNA]</scope>
    <source>
        <strain evidence="3 4">NBRC 13459</strain>
    </source>
</reference>
<gene>
    <name evidence="3" type="ORF">SVIO_024810</name>
</gene>
<feature type="domain" description="FAD-binding" evidence="2">
    <location>
        <begin position="1"/>
        <end position="84"/>
    </location>
</feature>
<evidence type="ECO:0000256" key="1">
    <source>
        <dbReference type="SAM" id="MobiDB-lite"/>
    </source>
</evidence>
<dbReference type="InterPro" id="IPR002938">
    <property type="entry name" value="FAD-bd"/>
</dbReference>